<evidence type="ECO:0000256" key="3">
    <source>
        <dbReference type="ARBA" id="ARBA00022989"/>
    </source>
</evidence>
<evidence type="ECO:0000256" key="2">
    <source>
        <dbReference type="ARBA" id="ARBA00022692"/>
    </source>
</evidence>
<dbReference type="Proteomes" id="UP000664859">
    <property type="component" value="Unassembled WGS sequence"/>
</dbReference>
<evidence type="ECO:0000256" key="6">
    <source>
        <dbReference type="SAM" id="Phobius"/>
    </source>
</evidence>
<keyword evidence="9" id="KW-1185">Reference proteome</keyword>
<dbReference type="InterPro" id="IPR050186">
    <property type="entry name" value="TPT_transporter"/>
</dbReference>
<evidence type="ECO:0000256" key="5">
    <source>
        <dbReference type="SAM" id="MobiDB-lite"/>
    </source>
</evidence>
<feature type="transmembrane region" description="Helical" evidence="6">
    <location>
        <begin position="76"/>
        <end position="93"/>
    </location>
</feature>
<gene>
    <name evidence="8" type="ORF">JKP88DRAFT_271854</name>
</gene>
<feature type="transmembrane region" description="Helical" evidence="6">
    <location>
        <begin position="150"/>
        <end position="170"/>
    </location>
</feature>
<dbReference type="EMBL" id="JAFCMP010000103">
    <property type="protein sequence ID" value="KAG5186784.1"/>
    <property type="molecule type" value="Genomic_DNA"/>
</dbReference>
<evidence type="ECO:0000256" key="4">
    <source>
        <dbReference type="ARBA" id="ARBA00023136"/>
    </source>
</evidence>
<feature type="transmembrane region" description="Helical" evidence="6">
    <location>
        <begin position="105"/>
        <end position="125"/>
    </location>
</feature>
<feature type="transmembrane region" description="Helical" evidence="6">
    <location>
        <begin position="296"/>
        <end position="319"/>
    </location>
</feature>
<comment type="caution">
    <text evidence="8">The sequence shown here is derived from an EMBL/GenBank/DDBJ whole genome shotgun (WGS) entry which is preliminary data.</text>
</comment>
<organism evidence="8 9">
    <name type="scientific">Tribonema minus</name>
    <dbReference type="NCBI Taxonomy" id="303371"/>
    <lineage>
        <taxon>Eukaryota</taxon>
        <taxon>Sar</taxon>
        <taxon>Stramenopiles</taxon>
        <taxon>Ochrophyta</taxon>
        <taxon>PX clade</taxon>
        <taxon>Xanthophyceae</taxon>
        <taxon>Tribonematales</taxon>
        <taxon>Tribonemataceae</taxon>
        <taxon>Tribonema</taxon>
    </lineage>
</organism>
<feature type="domain" description="Sugar phosphate transporter" evidence="7">
    <location>
        <begin position="75"/>
        <end position="368"/>
    </location>
</feature>
<sequence>MACVAAAASASVLDARMARGANLALPSRAYQGALRVRGGAAARQPLPRQPVPATPGPSAATTVPAPQSSAAHTAKVGSYFALWYILNIAYNIFNKKMLNAVPLPWTMATAQLGTGLLYILPVWLLRLRAAPQLSLDNIKGLTGITACHTAGHIMTVISLGAGAVSFTHIVKAAEPLFSTLMSAIVLKSTFPWQVYMTLLPIVAGVAIASMTELTFSWVSFLNAMGSNTAFSLRAIFSKMAMNKPQGKNMTPPNLYAVLTIMAFIGVLPLTLLVEGSKIQSAFETGIAGYVGGANKFWTHFFACGLSYYLYNEVAFLALGQVHPITHAVGNTIKRVVILIASVIAFGTKMRPMSIAGSAMAVSGTLLYSLAKSKYA</sequence>
<evidence type="ECO:0000259" key="7">
    <source>
        <dbReference type="Pfam" id="PF03151"/>
    </source>
</evidence>
<dbReference type="InterPro" id="IPR004853">
    <property type="entry name" value="Sugar_P_trans_dom"/>
</dbReference>
<name>A0A835ZAU1_9STRA</name>
<dbReference type="PANTHER" id="PTHR11132">
    <property type="entry name" value="SOLUTE CARRIER FAMILY 35"/>
    <property type="match status" value="1"/>
</dbReference>
<proteinExistence type="predicted"/>
<keyword evidence="3 6" id="KW-1133">Transmembrane helix</keyword>
<accession>A0A835ZAU1</accession>
<feature type="transmembrane region" description="Helical" evidence="6">
    <location>
        <begin position="190"/>
        <end position="208"/>
    </location>
</feature>
<keyword evidence="2 6" id="KW-0812">Transmembrane</keyword>
<keyword evidence="4 6" id="KW-0472">Membrane</keyword>
<evidence type="ECO:0000256" key="1">
    <source>
        <dbReference type="ARBA" id="ARBA00004141"/>
    </source>
</evidence>
<comment type="subcellular location">
    <subcellularLocation>
        <location evidence="1">Membrane</location>
        <topology evidence="1">Multi-pass membrane protein</topology>
    </subcellularLocation>
</comment>
<reference evidence="8" key="1">
    <citation type="submission" date="2021-02" db="EMBL/GenBank/DDBJ databases">
        <title>First Annotated Genome of the Yellow-green Alga Tribonema minus.</title>
        <authorList>
            <person name="Mahan K.M."/>
        </authorList>
    </citation>
    <scope>NUCLEOTIDE SEQUENCE</scope>
    <source>
        <strain evidence="8">UTEX B ZZ1240</strain>
    </source>
</reference>
<dbReference type="GO" id="GO:0016020">
    <property type="term" value="C:membrane"/>
    <property type="evidence" value="ECO:0007669"/>
    <property type="project" value="UniProtKB-SubCell"/>
</dbReference>
<protein>
    <submittedName>
        <fullName evidence="8">Triosephosphate/phosphate translocator</fullName>
    </submittedName>
</protein>
<evidence type="ECO:0000313" key="8">
    <source>
        <dbReference type="EMBL" id="KAG5186784.1"/>
    </source>
</evidence>
<dbReference type="AlphaFoldDB" id="A0A835ZAU1"/>
<dbReference type="Pfam" id="PF03151">
    <property type="entry name" value="TPT"/>
    <property type="match status" value="1"/>
</dbReference>
<feature type="region of interest" description="Disordered" evidence="5">
    <location>
        <begin position="42"/>
        <end position="67"/>
    </location>
</feature>
<feature type="transmembrane region" description="Helical" evidence="6">
    <location>
        <begin position="331"/>
        <end position="347"/>
    </location>
</feature>
<evidence type="ECO:0000313" key="9">
    <source>
        <dbReference type="Proteomes" id="UP000664859"/>
    </source>
</evidence>
<feature type="transmembrane region" description="Helical" evidence="6">
    <location>
        <begin position="253"/>
        <end position="273"/>
    </location>
</feature>
<dbReference type="OrthoDB" id="6418713at2759"/>
<feature type="transmembrane region" description="Helical" evidence="6">
    <location>
        <begin position="214"/>
        <end position="232"/>
    </location>
</feature>